<dbReference type="Proteomes" id="UP000297700">
    <property type="component" value="Unassembled WGS sequence"/>
</dbReference>
<gene>
    <name evidence="2" type="ORF">E4K64_34815</name>
    <name evidence="1" type="ORF">E4K66_34280</name>
</gene>
<dbReference type="EMBL" id="SPQU01000029">
    <property type="protein sequence ID" value="TFV30618.1"/>
    <property type="molecule type" value="Genomic_DNA"/>
</dbReference>
<evidence type="ECO:0000313" key="2">
    <source>
        <dbReference type="EMBL" id="TFV68990.1"/>
    </source>
</evidence>
<reference evidence="2 3" key="2">
    <citation type="submission" date="2019-03" db="EMBL/GenBank/DDBJ databases">
        <title>Bradyrhizobium strains diversity.</title>
        <authorList>
            <person name="Urquiaga M.C.O."/>
            <person name="Hungria M."/>
            <person name="Delamuta J.R.M."/>
            <person name="Klepa M.S."/>
        </authorList>
    </citation>
    <scope>NUCLEOTIDE SEQUENCE [LARGE SCALE GENOMIC DNA]</scope>
    <source>
        <strain evidence="2 3">CNPSo 3426</strain>
    </source>
</reference>
<evidence type="ECO:0000313" key="4">
    <source>
        <dbReference type="Proteomes" id="UP000298225"/>
    </source>
</evidence>
<protein>
    <submittedName>
        <fullName evidence="2">Uncharacterized protein</fullName>
    </submittedName>
</protein>
<organism evidence="2 3">
    <name type="scientific">Bradyrhizobium frederickii</name>
    <dbReference type="NCBI Taxonomy" id="2560054"/>
    <lineage>
        <taxon>Bacteria</taxon>
        <taxon>Pseudomonadati</taxon>
        <taxon>Pseudomonadota</taxon>
        <taxon>Alphaproteobacteria</taxon>
        <taxon>Hyphomicrobiales</taxon>
        <taxon>Nitrobacteraceae</taxon>
        <taxon>Bradyrhizobium</taxon>
    </lineage>
</organism>
<keyword evidence="4" id="KW-1185">Reference proteome</keyword>
<name>A0A4Y9NM78_9BRAD</name>
<accession>A0A4Y9NM78</accession>
<evidence type="ECO:0000313" key="3">
    <source>
        <dbReference type="Proteomes" id="UP000297700"/>
    </source>
</evidence>
<accession>A0A4Y9KRF1</accession>
<dbReference type="OrthoDB" id="9923980at2"/>
<reference evidence="1 4" key="1">
    <citation type="submission" date="2019-03" db="EMBL/GenBank/DDBJ databases">
        <title>Bradyrhizobium strains diversity isolated from Chamaecrista fasciculata.</title>
        <authorList>
            <person name="Urquiaga M.C.O."/>
            <person name="Hungria M."/>
            <person name="Delamuta J.R.M."/>
        </authorList>
    </citation>
    <scope>NUCLEOTIDE SEQUENCE [LARGE SCALE GENOMIC DNA]</scope>
    <source>
        <strain evidence="1 4">CNPSo 3424</strain>
    </source>
</reference>
<dbReference type="RefSeq" id="WP_126261970.1">
    <property type="nucleotide sequence ID" value="NZ_SPQS01000032.1"/>
</dbReference>
<dbReference type="AlphaFoldDB" id="A0A4Y9NM78"/>
<sequence length="61" mass="6670">MIFDLASALSANWTDHFRSASEAGMMTLSPVFDAIMPVHAAAAQRIRRMASGIARALRLHE</sequence>
<dbReference type="Proteomes" id="UP000298225">
    <property type="component" value="Unassembled WGS sequence"/>
</dbReference>
<evidence type="ECO:0000313" key="1">
    <source>
        <dbReference type="EMBL" id="TFV30618.1"/>
    </source>
</evidence>
<proteinExistence type="predicted"/>
<comment type="caution">
    <text evidence="2">The sequence shown here is derived from an EMBL/GenBank/DDBJ whole genome shotgun (WGS) entry which is preliminary data.</text>
</comment>
<dbReference type="EMBL" id="SPQS01000032">
    <property type="protein sequence ID" value="TFV68990.1"/>
    <property type="molecule type" value="Genomic_DNA"/>
</dbReference>